<keyword evidence="1" id="KW-0812">Transmembrane</keyword>
<dbReference type="RefSeq" id="WP_100701401.1">
    <property type="nucleotide sequence ID" value="NZ_MLFP01000025.1"/>
</dbReference>
<evidence type="ECO:0000313" key="3">
    <source>
        <dbReference type="Proteomes" id="UP000232062"/>
    </source>
</evidence>
<dbReference type="Proteomes" id="UP000232062">
    <property type="component" value="Unassembled WGS sequence"/>
</dbReference>
<dbReference type="AlphaFoldDB" id="A0A2M9WE56"/>
<dbReference type="EMBL" id="PIQI01000013">
    <property type="protein sequence ID" value="PJZ05824.1"/>
    <property type="molecule type" value="Genomic_DNA"/>
</dbReference>
<proteinExistence type="predicted"/>
<gene>
    <name evidence="2" type="ORF">PRCB_09145</name>
</gene>
<feature type="transmembrane region" description="Helical" evidence="1">
    <location>
        <begin position="35"/>
        <end position="59"/>
    </location>
</feature>
<evidence type="ECO:0000313" key="2">
    <source>
        <dbReference type="EMBL" id="PJZ05824.1"/>
    </source>
</evidence>
<sequence length="147" mass="15838">MVSGEKLIEYGLVSTASHPLTVEIIDHGPWIGGNVVTGLITGLLTGGIALAGICLTHWLTQRREKKKSDDNTRRDRYFIATELVFLLEQFAVGCAGVTNEFDYTSGDKSPQVSSPVLDYSAVTGGWRALPPPADVQHPRAGCPAERS</sequence>
<keyword evidence="1" id="KW-0472">Membrane</keyword>
<keyword evidence="3" id="KW-1185">Reference proteome</keyword>
<reference evidence="2 3" key="1">
    <citation type="submission" date="2017-11" db="EMBL/GenBank/DDBJ databases">
        <title>The genome sequence of Pantoea rodasii DSM 26611.</title>
        <authorList>
            <person name="Gao J."/>
            <person name="Mao X."/>
            <person name="Sun J."/>
        </authorList>
    </citation>
    <scope>NUCLEOTIDE SEQUENCE [LARGE SCALE GENOMIC DNA]</scope>
    <source>
        <strain evidence="2 3">DSM 26611</strain>
    </source>
</reference>
<evidence type="ECO:0000256" key="1">
    <source>
        <dbReference type="SAM" id="Phobius"/>
    </source>
</evidence>
<accession>A0A2M9WE56</accession>
<dbReference type="OrthoDB" id="6883592at2"/>
<name>A0A2M9WE56_9GAMM</name>
<organism evidence="2 3">
    <name type="scientific">Pantoea rodasii</name>
    <dbReference type="NCBI Taxonomy" id="1076549"/>
    <lineage>
        <taxon>Bacteria</taxon>
        <taxon>Pseudomonadati</taxon>
        <taxon>Pseudomonadota</taxon>
        <taxon>Gammaproteobacteria</taxon>
        <taxon>Enterobacterales</taxon>
        <taxon>Erwiniaceae</taxon>
        <taxon>Pantoea</taxon>
    </lineage>
</organism>
<keyword evidence="1" id="KW-1133">Transmembrane helix</keyword>
<comment type="caution">
    <text evidence="2">The sequence shown here is derived from an EMBL/GenBank/DDBJ whole genome shotgun (WGS) entry which is preliminary data.</text>
</comment>
<protein>
    <submittedName>
        <fullName evidence="2">Uncharacterized protein</fullName>
    </submittedName>
</protein>